<protein>
    <submittedName>
        <fullName evidence="3">Acyl CoA dehydrogenase</fullName>
    </submittedName>
</protein>
<sequence length="354" mass="38581">MDGEFKELQAKVTALCQGRQNFEQTRSTHDFPMDLWQDLGQESLMGILVPAEYGGLGHGLDALACVTEHLAVCGAPMGFALAFVIHHLVCHHFIHIHGSRHLWDNYLPAMARGKFTAAVAVSEPGVGAHPKHLKTRAVKDKEAFIIDGEKSFVTNAPLADLFIVIAVTGVKEGRNLFSALAVPRTTTGLTPGNPMDTKFLRPCPHSTLTLERCRVGSNQIMGKPGLAYETMVVPFRRLEQLLVPIIISGATANQARHLAVSLKIDLGNEKISAINAMVCRLSQLSHKNVKAHINSRSDGVFSPATQAFTETARQYQQSVRQLMEQTGTPQSLYQGEFDKDLSVLLGLFAGPGQV</sequence>
<dbReference type="EMBL" id="CP001087">
    <property type="protein sequence ID" value="ACN14354.1"/>
    <property type="molecule type" value="Genomic_DNA"/>
</dbReference>
<name>C0QM48_DESAH</name>
<evidence type="ECO:0000259" key="1">
    <source>
        <dbReference type="Pfam" id="PF02770"/>
    </source>
</evidence>
<evidence type="ECO:0000313" key="4">
    <source>
        <dbReference type="Proteomes" id="UP000000442"/>
    </source>
</evidence>
<dbReference type="Gene3D" id="2.40.110.10">
    <property type="entry name" value="Butyryl-CoA Dehydrogenase, subunit A, domain 2"/>
    <property type="match status" value="1"/>
</dbReference>
<dbReference type="RefSeq" id="WP_015903143.1">
    <property type="nucleotide sequence ID" value="NC_012108.1"/>
</dbReference>
<dbReference type="OrthoDB" id="5414282at2"/>
<dbReference type="PANTHER" id="PTHR43884">
    <property type="entry name" value="ACYL-COA DEHYDROGENASE"/>
    <property type="match status" value="1"/>
</dbReference>
<gene>
    <name evidence="3" type="ordered locus">HRM2_12420</name>
</gene>
<evidence type="ECO:0000259" key="2">
    <source>
        <dbReference type="Pfam" id="PF02771"/>
    </source>
</evidence>
<dbReference type="Pfam" id="PF02771">
    <property type="entry name" value="Acyl-CoA_dh_N"/>
    <property type="match status" value="1"/>
</dbReference>
<evidence type="ECO:0000313" key="3">
    <source>
        <dbReference type="EMBL" id="ACN14354.1"/>
    </source>
</evidence>
<dbReference type="InterPro" id="IPR006091">
    <property type="entry name" value="Acyl-CoA_Oxase/DH_mid-dom"/>
</dbReference>
<dbReference type="KEGG" id="dat:HRM2_12420"/>
<dbReference type="GO" id="GO:0050660">
    <property type="term" value="F:flavin adenine dinucleotide binding"/>
    <property type="evidence" value="ECO:0007669"/>
    <property type="project" value="InterPro"/>
</dbReference>
<dbReference type="Gene3D" id="1.10.540.10">
    <property type="entry name" value="Acyl-CoA dehydrogenase/oxidase, N-terminal domain"/>
    <property type="match status" value="1"/>
</dbReference>
<feature type="domain" description="Acyl-CoA oxidase/dehydrogenase middle" evidence="1">
    <location>
        <begin position="118"/>
        <end position="213"/>
    </location>
</feature>
<dbReference type="InterPro" id="IPR046373">
    <property type="entry name" value="Acyl-CoA_Oxase/DH_mid-dom_sf"/>
</dbReference>
<dbReference type="GO" id="GO:0003995">
    <property type="term" value="F:acyl-CoA dehydrogenase activity"/>
    <property type="evidence" value="ECO:0007669"/>
    <property type="project" value="TreeGrafter"/>
</dbReference>
<reference evidence="3 4" key="1">
    <citation type="journal article" date="2009" name="Environ. Microbiol.">
        <title>Genome sequence of Desulfobacterium autotrophicum HRM2, a marine sulfate reducer oxidizing organic carbon completely to carbon dioxide.</title>
        <authorList>
            <person name="Strittmatter A.W."/>
            <person name="Liesegang H."/>
            <person name="Rabus R."/>
            <person name="Decker I."/>
            <person name="Amann J."/>
            <person name="Andres S."/>
            <person name="Henne A."/>
            <person name="Fricke W.F."/>
            <person name="Martinez-Arias R."/>
            <person name="Bartels D."/>
            <person name="Goesmann A."/>
            <person name="Krause L."/>
            <person name="Puehler A."/>
            <person name="Klenk H.P."/>
            <person name="Richter M."/>
            <person name="Schuler M."/>
            <person name="Gloeckner F.O."/>
            <person name="Meyerdierks A."/>
            <person name="Gottschalk G."/>
            <person name="Amann R."/>
        </authorList>
    </citation>
    <scope>NUCLEOTIDE SEQUENCE [LARGE SCALE GENOMIC DNA]</scope>
    <source>
        <strain evidence="4">ATCC 43914 / DSM 3382 / HRM2</strain>
    </source>
</reference>
<organism evidence="3 4">
    <name type="scientific">Desulforapulum autotrophicum (strain ATCC 43914 / DSM 3382 / VKM B-1955 / HRM2)</name>
    <name type="common">Desulfobacterium autotrophicum</name>
    <dbReference type="NCBI Taxonomy" id="177437"/>
    <lineage>
        <taxon>Bacteria</taxon>
        <taxon>Pseudomonadati</taxon>
        <taxon>Thermodesulfobacteriota</taxon>
        <taxon>Desulfobacteria</taxon>
        <taxon>Desulfobacterales</taxon>
        <taxon>Desulfobacteraceae</taxon>
        <taxon>Desulforapulum</taxon>
    </lineage>
</organism>
<accession>C0QM48</accession>
<feature type="domain" description="Acyl-CoA dehydrogenase/oxidase N-terminal" evidence="2">
    <location>
        <begin position="6"/>
        <end position="114"/>
    </location>
</feature>
<dbReference type="Pfam" id="PF02770">
    <property type="entry name" value="Acyl-CoA_dh_M"/>
    <property type="match status" value="1"/>
</dbReference>
<dbReference type="SUPFAM" id="SSF56645">
    <property type="entry name" value="Acyl-CoA dehydrogenase NM domain-like"/>
    <property type="match status" value="1"/>
</dbReference>
<proteinExistence type="predicted"/>
<dbReference type="InterPro" id="IPR013786">
    <property type="entry name" value="AcylCoA_DH/ox_N"/>
</dbReference>
<dbReference type="AlphaFoldDB" id="C0QM48"/>
<dbReference type="Proteomes" id="UP000000442">
    <property type="component" value="Chromosome"/>
</dbReference>
<dbReference type="STRING" id="177437.HRM2_12420"/>
<keyword evidence="4" id="KW-1185">Reference proteome</keyword>
<dbReference type="PANTHER" id="PTHR43884:SF12">
    <property type="entry name" value="ISOVALERYL-COA DEHYDROGENASE, MITOCHONDRIAL-RELATED"/>
    <property type="match status" value="1"/>
</dbReference>
<dbReference type="eggNOG" id="COG1960">
    <property type="taxonomic scope" value="Bacteria"/>
</dbReference>
<dbReference type="InterPro" id="IPR037069">
    <property type="entry name" value="AcylCoA_DH/ox_N_sf"/>
</dbReference>
<dbReference type="InterPro" id="IPR009100">
    <property type="entry name" value="AcylCoA_DH/oxidase_NM_dom_sf"/>
</dbReference>
<dbReference type="HOGENOM" id="CLU_782386_0_0_7"/>